<evidence type="ECO:0000259" key="2">
    <source>
        <dbReference type="SMART" id="SM00849"/>
    </source>
</evidence>
<dbReference type="AlphaFoldDB" id="A0A1H3B936"/>
<keyword evidence="3" id="KW-0378">Hydrolase</keyword>
<dbReference type="PANTHER" id="PTHR30619:SF7">
    <property type="entry name" value="BETA-LACTAMASE DOMAIN PROTEIN"/>
    <property type="match status" value="1"/>
</dbReference>
<evidence type="ECO:0000313" key="4">
    <source>
        <dbReference type="Proteomes" id="UP000198534"/>
    </source>
</evidence>
<protein>
    <submittedName>
        <fullName evidence="3">Metal-dependent hydrolase, beta-lactamase superfamily II</fullName>
    </submittedName>
</protein>
<feature type="domain" description="Metallo-beta-lactamase" evidence="2">
    <location>
        <begin position="42"/>
        <end position="238"/>
    </location>
</feature>
<dbReference type="InterPro" id="IPR035681">
    <property type="entry name" value="ComA-like_MBL"/>
</dbReference>
<dbReference type="Proteomes" id="UP000198534">
    <property type="component" value="Unassembled WGS sequence"/>
</dbReference>
<keyword evidence="4" id="KW-1185">Reference proteome</keyword>
<dbReference type="CDD" id="cd07731">
    <property type="entry name" value="ComA-like_MBL-fold"/>
    <property type="match status" value="1"/>
</dbReference>
<accession>A0A1H3B936</accession>
<dbReference type="RefSeq" id="WP_245726363.1">
    <property type="nucleotide sequence ID" value="NZ_FNNQ01000016.1"/>
</dbReference>
<name>A0A1H3B936_9BACL</name>
<dbReference type="Gene3D" id="3.60.15.10">
    <property type="entry name" value="Ribonuclease Z/Hydroxyacylglutathione hydrolase-like"/>
    <property type="match status" value="1"/>
</dbReference>
<reference evidence="3 4" key="1">
    <citation type="submission" date="2016-10" db="EMBL/GenBank/DDBJ databases">
        <authorList>
            <person name="de Groot N.N."/>
        </authorList>
    </citation>
    <scope>NUCLEOTIDE SEQUENCE [LARGE SCALE GENOMIC DNA]</scope>
    <source>
        <strain evidence="3 4">DSM 45610</strain>
    </source>
</reference>
<dbReference type="InterPro" id="IPR036866">
    <property type="entry name" value="RibonucZ/Hydroxyglut_hydro"/>
</dbReference>
<feature type="signal peptide" evidence="1">
    <location>
        <begin position="1"/>
        <end position="28"/>
    </location>
</feature>
<dbReference type="GO" id="GO:0016787">
    <property type="term" value="F:hydrolase activity"/>
    <property type="evidence" value="ECO:0007669"/>
    <property type="project" value="UniProtKB-KW"/>
</dbReference>
<dbReference type="Pfam" id="PF00753">
    <property type="entry name" value="Lactamase_B"/>
    <property type="match status" value="1"/>
</dbReference>
<evidence type="ECO:0000313" key="3">
    <source>
        <dbReference type="EMBL" id="SDX38141.1"/>
    </source>
</evidence>
<feature type="chain" id="PRO_5011759455" evidence="1">
    <location>
        <begin position="29"/>
        <end position="283"/>
    </location>
</feature>
<dbReference type="SUPFAM" id="SSF56281">
    <property type="entry name" value="Metallo-hydrolase/oxidoreductase"/>
    <property type="match status" value="1"/>
</dbReference>
<organism evidence="3 4">
    <name type="scientific">Marininema mesophilum</name>
    <dbReference type="NCBI Taxonomy" id="1048340"/>
    <lineage>
        <taxon>Bacteria</taxon>
        <taxon>Bacillati</taxon>
        <taxon>Bacillota</taxon>
        <taxon>Bacilli</taxon>
        <taxon>Bacillales</taxon>
        <taxon>Thermoactinomycetaceae</taxon>
        <taxon>Marininema</taxon>
    </lineage>
</organism>
<dbReference type="InterPro" id="IPR052159">
    <property type="entry name" value="Competence_DNA_uptake"/>
</dbReference>
<proteinExistence type="predicted"/>
<dbReference type="SMART" id="SM00849">
    <property type="entry name" value="Lactamase_B"/>
    <property type="match status" value="1"/>
</dbReference>
<keyword evidence="1" id="KW-0732">Signal</keyword>
<sequence length="283" mass="30863">MQKNKRIVPLFLVAMLVATVMVPFETQAESKKLIVRFIDVGQGDSALIQFPSGKTMLIDGGEKEEGSSLVKKLKKWKIKKIDILVATHPHPDHIGGLISVLSSISVNSVYAPKVSDNTDTYREFLKRVKSKRLTIKTAKANITLSVGKDATAKMIAPVKAYINGRINDWSAVVKVTHGKNSFLFTGDAESKAESDMVNSKQPLTANVLKVAHHGAKSSSTTAFLNKAKPKYAIISVGKNSYGHPDNGVLERLKKAGATVYRTDNKGDIIVSSDQKRVKFSSAR</sequence>
<dbReference type="EMBL" id="FNNQ01000016">
    <property type="protein sequence ID" value="SDX38141.1"/>
    <property type="molecule type" value="Genomic_DNA"/>
</dbReference>
<dbReference type="PANTHER" id="PTHR30619">
    <property type="entry name" value="DNA INTERNALIZATION/COMPETENCE PROTEIN COMEC/REC2"/>
    <property type="match status" value="1"/>
</dbReference>
<dbReference type="InterPro" id="IPR001279">
    <property type="entry name" value="Metallo-B-lactamas"/>
</dbReference>
<dbReference type="STRING" id="1048340.SAMN05444487_1166"/>
<gene>
    <name evidence="3" type="ORF">SAMN05444487_1166</name>
</gene>
<evidence type="ECO:0000256" key="1">
    <source>
        <dbReference type="SAM" id="SignalP"/>
    </source>
</evidence>